<keyword evidence="2" id="KW-1185">Reference proteome</keyword>
<dbReference type="GeneID" id="36342679"/>
<dbReference type="Proteomes" id="UP000019149">
    <property type="component" value="Unassembled WGS sequence"/>
</dbReference>
<sequence length="138" mass="15444">MEILLLDNFGLCFKSGEELTPIVLGIFCATDLLVKFANHFFAQRKLIHTIQHSILSILSNSAFINLVHLKEFPSTHRFPSQIGRGGTETECVLLLNKLSFLITVDSIASCFPITNLRIVFDFTVGMCATFCDLHLNQP</sequence>
<dbReference type="CTD" id="36342679"/>
<proteinExistence type="predicted"/>
<gene>
    <name evidence="1" type="ORF">EGR_06964</name>
</gene>
<dbReference type="RefSeq" id="XP_024349416.1">
    <property type="nucleotide sequence ID" value="XM_024496213.1"/>
</dbReference>
<accession>W6UAW2</accession>
<evidence type="ECO:0000313" key="2">
    <source>
        <dbReference type="Proteomes" id="UP000019149"/>
    </source>
</evidence>
<reference evidence="1 2" key="1">
    <citation type="journal article" date="2013" name="Nat. Genet.">
        <title>The genome of the hydatid tapeworm Echinococcus granulosus.</title>
        <authorList>
            <person name="Zheng H."/>
            <person name="Zhang W."/>
            <person name="Zhang L."/>
            <person name="Zhang Z."/>
            <person name="Li J."/>
            <person name="Lu G."/>
            <person name="Zhu Y."/>
            <person name="Wang Y."/>
            <person name="Huang Y."/>
            <person name="Liu J."/>
            <person name="Kang H."/>
            <person name="Chen J."/>
            <person name="Wang L."/>
            <person name="Chen A."/>
            <person name="Yu S."/>
            <person name="Gao Z."/>
            <person name="Jin L."/>
            <person name="Gu W."/>
            <person name="Wang Z."/>
            <person name="Zhao L."/>
            <person name="Shi B."/>
            <person name="Wen H."/>
            <person name="Lin R."/>
            <person name="Jones M.K."/>
            <person name="Brejova B."/>
            <person name="Vinar T."/>
            <person name="Zhao G."/>
            <person name="McManus D.P."/>
            <person name="Chen Z."/>
            <person name="Zhou Y."/>
            <person name="Wang S."/>
        </authorList>
    </citation>
    <scope>NUCLEOTIDE SEQUENCE [LARGE SCALE GENOMIC DNA]</scope>
</reference>
<dbReference type="EMBL" id="APAU02000066">
    <property type="protein sequence ID" value="EUB58220.1"/>
    <property type="molecule type" value="Genomic_DNA"/>
</dbReference>
<evidence type="ECO:0000313" key="1">
    <source>
        <dbReference type="EMBL" id="EUB58220.1"/>
    </source>
</evidence>
<organism evidence="1 2">
    <name type="scientific">Echinococcus granulosus</name>
    <name type="common">Hydatid tapeworm</name>
    <dbReference type="NCBI Taxonomy" id="6210"/>
    <lineage>
        <taxon>Eukaryota</taxon>
        <taxon>Metazoa</taxon>
        <taxon>Spiralia</taxon>
        <taxon>Lophotrochozoa</taxon>
        <taxon>Platyhelminthes</taxon>
        <taxon>Cestoda</taxon>
        <taxon>Eucestoda</taxon>
        <taxon>Cyclophyllidea</taxon>
        <taxon>Taeniidae</taxon>
        <taxon>Echinococcus</taxon>
        <taxon>Echinococcus granulosus group</taxon>
    </lineage>
</organism>
<protein>
    <submittedName>
        <fullName evidence="1">Uncharacterized protein</fullName>
    </submittedName>
</protein>
<dbReference type="KEGG" id="egl:EGR_06964"/>
<comment type="caution">
    <text evidence="1">The sequence shown here is derived from an EMBL/GenBank/DDBJ whole genome shotgun (WGS) entry which is preliminary data.</text>
</comment>
<name>W6UAW2_ECHGR</name>
<dbReference type="AlphaFoldDB" id="W6UAW2"/>